<dbReference type="EMBL" id="AYZM01000158">
    <property type="protein sequence ID" value="KRN18264.1"/>
    <property type="molecule type" value="Genomic_DNA"/>
</dbReference>
<dbReference type="AlphaFoldDB" id="A0A0R2EPV8"/>
<evidence type="ECO:0000313" key="2">
    <source>
        <dbReference type="Proteomes" id="UP000051442"/>
    </source>
</evidence>
<reference evidence="1 2" key="1">
    <citation type="journal article" date="2015" name="Genome Announc.">
        <title>Expanding the biotechnology potential of lactobacilli through comparative genomics of 213 strains and associated genera.</title>
        <authorList>
            <person name="Sun Z."/>
            <person name="Harris H.M."/>
            <person name="McCann A."/>
            <person name="Guo C."/>
            <person name="Argimon S."/>
            <person name="Zhang W."/>
            <person name="Yang X."/>
            <person name="Jeffery I.B."/>
            <person name="Cooney J.C."/>
            <person name="Kagawa T.F."/>
            <person name="Liu W."/>
            <person name="Song Y."/>
            <person name="Salvetti E."/>
            <person name="Wrobel A."/>
            <person name="Rasinkangas P."/>
            <person name="Parkhill J."/>
            <person name="Rea M.C."/>
            <person name="O'Sullivan O."/>
            <person name="Ritari J."/>
            <person name="Douillard F.P."/>
            <person name="Paul Ross R."/>
            <person name="Yang R."/>
            <person name="Briner A.E."/>
            <person name="Felis G.E."/>
            <person name="de Vos W.M."/>
            <person name="Barrangou R."/>
            <person name="Klaenhammer T.R."/>
            <person name="Caufield P.W."/>
            <person name="Cui Y."/>
            <person name="Zhang H."/>
            <person name="O'Toole P.W."/>
        </authorList>
    </citation>
    <scope>NUCLEOTIDE SEQUENCE [LARGE SCALE GENOMIC DNA]</scope>
    <source>
        <strain evidence="1 2">DSM 23365</strain>
    </source>
</reference>
<gene>
    <name evidence="1" type="ORF">FD14_GL002129</name>
</gene>
<keyword evidence="2" id="KW-1185">Reference proteome</keyword>
<sequence>MVAVKIPGLTPVFHVERADLKFIAKPISGKVFDQIRVNVESLQRVTGDFERFETLPF</sequence>
<dbReference type="Proteomes" id="UP000051442">
    <property type="component" value="Unassembled WGS sequence"/>
</dbReference>
<accession>A0A0R2EPV8</accession>
<evidence type="ECO:0000313" key="1">
    <source>
        <dbReference type="EMBL" id="KRN18264.1"/>
    </source>
</evidence>
<proteinExistence type="predicted"/>
<comment type="caution">
    <text evidence="1">The sequence shown here is derived from an EMBL/GenBank/DDBJ whole genome shotgun (WGS) entry which is preliminary data.</text>
</comment>
<name>A0A0R2EPV8_9LACO</name>
<organism evidence="1 2">
    <name type="scientific">Secundilactobacillus similis DSM 23365 = JCM 2765</name>
    <dbReference type="NCBI Taxonomy" id="1423804"/>
    <lineage>
        <taxon>Bacteria</taxon>
        <taxon>Bacillati</taxon>
        <taxon>Bacillota</taxon>
        <taxon>Bacilli</taxon>
        <taxon>Lactobacillales</taxon>
        <taxon>Lactobacillaceae</taxon>
        <taxon>Secundilactobacillus</taxon>
    </lineage>
</organism>
<dbReference type="PATRIC" id="fig|1423804.4.peg.2313"/>
<protein>
    <submittedName>
        <fullName evidence="1">Uncharacterized protein</fullName>
    </submittedName>
</protein>